<comment type="caution">
    <text evidence="2">The sequence shown here is derived from an EMBL/GenBank/DDBJ whole genome shotgun (WGS) entry which is preliminary data.</text>
</comment>
<sequence length="117" mass="12983">MKPSFLKVYSAVVVAYMLVLFTAVFLNGSFDLRVSPMEQAPVIITISKFFFAGGIVSFGSLLLVASPWFAIRSWWNLRSNPDLIWYAVIHSLSSIILVGSLISAMFTILFFMAFSSG</sequence>
<gene>
    <name evidence="2" type="ORF">A3A39_02160</name>
</gene>
<organism evidence="2 3">
    <name type="scientific">Candidatus Kaiserbacteria bacterium RIFCSPLOWO2_01_FULL_54_13</name>
    <dbReference type="NCBI Taxonomy" id="1798512"/>
    <lineage>
        <taxon>Bacteria</taxon>
        <taxon>Candidatus Kaiseribacteriota</taxon>
    </lineage>
</organism>
<dbReference type="STRING" id="1798512.A3A39_02160"/>
<evidence type="ECO:0000256" key="1">
    <source>
        <dbReference type="SAM" id="Phobius"/>
    </source>
</evidence>
<feature type="transmembrane region" description="Helical" evidence="1">
    <location>
        <begin position="83"/>
        <end position="114"/>
    </location>
</feature>
<keyword evidence="1" id="KW-0472">Membrane</keyword>
<keyword evidence="1" id="KW-0812">Transmembrane</keyword>
<name>A0A1F6F1A2_9BACT</name>
<dbReference type="Proteomes" id="UP000177372">
    <property type="component" value="Unassembled WGS sequence"/>
</dbReference>
<protein>
    <submittedName>
        <fullName evidence="2">Uncharacterized protein</fullName>
    </submittedName>
</protein>
<reference evidence="2 3" key="1">
    <citation type="journal article" date="2016" name="Nat. Commun.">
        <title>Thousands of microbial genomes shed light on interconnected biogeochemical processes in an aquifer system.</title>
        <authorList>
            <person name="Anantharaman K."/>
            <person name="Brown C.T."/>
            <person name="Hug L.A."/>
            <person name="Sharon I."/>
            <person name="Castelle C.J."/>
            <person name="Probst A.J."/>
            <person name="Thomas B.C."/>
            <person name="Singh A."/>
            <person name="Wilkins M.J."/>
            <person name="Karaoz U."/>
            <person name="Brodie E.L."/>
            <person name="Williams K.H."/>
            <person name="Hubbard S.S."/>
            <person name="Banfield J.F."/>
        </authorList>
    </citation>
    <scope>NUCLEOTIDE SEQUENCE [LARGE SCALE GENOMIC DNA]</scope>
</reference>
<feature type="transmembrane region" description="Helical" evidence="1">
    <location>
        <begin position="6"/>
        <end position="28"/>
    </location>
</feature>
<keyword evidence="1" id="KW-1133">Transmembrane helix</keyword>
<accession>A0A1F6F1A2</accession>
<dbReference type="AlphaFoldDB" id="A0A1F6F1A2"/>
<feature type="transmembrane region" description="Helical" evidence="1">
    <location>
        <begin position="49"/>
        <end position="71"/>
    </location>
</feature>
<dbReference type="EMBL" id="MFLZ01000022">
    <property type="protein sequence ID" value="OGG79608.1"/>
    <property type="molecule type" value="Genomic_DNA"/>
</dbReference>
<evidence type="ECO:0000313" key="3">
    <source>
        <dbReference type="Proteomes" id="UP000177372"/>
    </source>
</evidence>
<proteinExistence type="predicted"/>
<evidence type="ECO:0000313" key="2">
    <source>
        <dbReference type="EMBL" id="OGG79608.1"/>
    </source>
</evidence>